<gene>
    <name evidence="6" type="ORF">ENG67_03700</name>
</gene>
<evidence type="ECO:0000256" key="2">
    <source>
        <dbReference type="ARBA" id="ARBA00022723"/>
    </source>
</evidence>
<keyword evidence="1" id="KW-0004">4Fe-4S</keyword>
<feature type="domain" description="4Fe-4S ferredoxin-type" evidence="5">
    <location>
        <begin position="54"/>
        <end position="85"/>
    </location>
</feature>
<dbReference type="PROSITE" id="PS00198">
    <property type="entry name" value="4FE4S_FER_1"/>
    <property type="match status" value="1"/>
</dbReference>
<keyword evidence="4" id="KW-0411">Iron-sulfur</keyword>
<dbReference type="Proteomes" id="UP000885931">
    <property type="component" value="Unassembled WGS sequence"/>
</dbReference>
<evidence type="ECO:0000259" key="5">
    <source>
        <dbReference type="PROSITE" id="PS51379"/>
    </source>
</evidence>
<name>A0A7C0XD05_UNCW3</name>
<dbReference type="AlphaFoldDB" id="A0A7C0XD05"/>
<dbReference type="EMBL" id="DRBW01000150">
    <property type="protein sequence ID" value="HDM90297.1"/>
    <property type="molecule type" value="Genomic_DNA"/>
</dbReference>
<dbReference type="InterPro" id="IPR050572">
    <property type="entry name" value="Fe-S_Ferredoxin"/>
</dbReference>
<evidence type="ECO:0000256" key="4">
    <source>
        <dbReference type="ARBA" id="ARBA00023014"/>
    </source>
</evidence>
<dbReference type="InterPro" id="IPR017900">
    <property type="entry name" value="4Fe4S_Fe_S_CS"/>
</dbReference>
<dbReference type="GO" id="GO:0051539">
    <property type="term" value="F:4 iron, 4 sulfur cluster binding"/>
    <property type="evidence" value="ECO:0007669"/>
    <property type="project" value="UniProtKB-KW"/>
</dbReference>
<proteinExistence type="predicted"/>
<dbReference type="PANTHER" id="PTHR43687:SF2">
    <property type="entry name" value="FERREDOXIN 3"/>
    <property type="match status" value="1"/>
</dbReference>
<dbReference type="PROSITE" id="PS51379">
    <property type="entry name" value="4FE4S_FER_2"/>
    <property type="match status" value="2"/>
</dbReference>
<feature type="domain" description="4Fe-4S ferredoxin-type" evidence="5">
    <location>
        <begin position="24"/>
        <end position="53"/>
    </location>
</feature>
<dbReference type="Pfam" id="PF12838">
    <property type="entry name" value="Fer4_7"/>
    <property type="match status" value="1"/>
</dbReference>
<dbReference type="GO" id="GO:0046872">
    <property type="term" value="F:metal ion binding"/>
    <property type="evidence" value="ECO:0007669"/>
    <property type="project" value="UniProtKB-KW"/>
</dbReference>
<keyword evidence="3" id="KW-0408">Iron</keyword>
<accession>A0A7C0XD05</accession>
<evidence type="ECO:0000256" key="1">
    <source>
        <dbReference type="ARBA" id="ARBA00022485"/>
    </source>
</evidence>
<protein>
    <submittedName>
        <fullName evidence="6">4Fe-4S dicluster domain-containing protein</fullName>
    </submittedName>
</protein>
<sequence length="219" mass="25012">MDKVTISRPEWKIWHGIPREKIPWYPTIDEGRCINCKLCFVSCGRNVFDLDEEGRVRVNLPYNCMVGCSTCATICPTGAISFPDREMIQKIEREYHIISYLPPKARAKKTRLQYEEARKKANEIIEKITTALRIEVTGHFLEKEVLKKILTAIKDKPCDLVNIAIEIPTLKGCWSEKAPSYARFVVVSTEFKDVGECVETIKKVLDETSCVVISERKGA</sequence>
<dbReference type="Gene3D" id="3.30.70.20">
    <property type="match status" value="1"/>
</dbReference>
<dbReference type="SUPFAM" id="SSF54862">
    <property type="entry name" value="4Fe-4S ferredoxins"/>
    <property type="match status" value="1"/>
</dbReference>
<evidence type="ECO:0000256" key="3">
    <source>
        <dbReference type="ARBA" id="ARBA00023004"/>
    </source>
</evidence>
<evidence type="ECO:0000313" key="6">
    <source>
        <dbReference type="EMBL" id="HDM90297.1"/>
    </source>
</evidence>
<keyword evidence="2" id="KW-0479">Metal-binding</keyword>
<dbReference type="PANTHER" id="PTHR43687">
    <property type="entry name" value="ADENYLYLSULFATE REDUCTASE, BETA SUBUNIT"/>
    <property type="match status" value="1"/>
</dbReference>
<comment type="caution">
    <text evidence="6">The sequence shown here is derived from an EMBL/GenBank/DDBJ whole genome shotgun (WGS) entry which is preliminary data.</text>
</comment>
<dbReference type="InterPro" id="IPR017896">
    <property type="entry name" value="4Fe4S_Fe-S-bd"/>
</dbReference>
<organism evidence="6">
    <name type="scientific">candidate division WOR-3 bacterium</name>
    <dbReference type="NCBI Taxonomy" id="2052148"/>
    <lineage>
        <taxon>Bacteria</taxon>
        <taxon>Bacteria division WOR-3</taxon>
    </lineage>
</organism>
<reference evidence="6" key="1">
    <citation type="journal article" date="2020" name="mSystems">
        <title>Genome- and Community-Level Interaction Insights into Carbon Utilization and Element Cycling Functions of Hydrothermarchaeota in Hydrothermal Sediment.</title>
        <authorList>
            <person name="Zhou Z."/>
            <person name="Liu Y."/>
            <person name="Xu W."/>
            <person name="Pan J."/>
            <person name="Luo Z.H."/>
            <person name="Li M."/>
        </authorList>
    </citation>
    <scope>NUCLEOTIDE SEQUENCE [LARGE SCALE GENOMIC DNA]</scope>
    <source>
        <strain evidence="6">HyVt-237</strain>
    </source>
</reference>